<dbReference type="InterPro" id="IPR024969">
    <property type="entry name" value="EIF3F/CSN6-like_C"/>
</dbReference>
<evidence type="ECO:0000256" key="1">
    <source>
        <dbReference type="ARBA" id="ARBA00022490"/>
    </source>
</evidence>
<dbReference type="GO" id="GO:0003743">
    <property type="term" value="F:translation initiation factor activity"/>
    <property type="evidence" value="ECO:0007669"/>
    <property type="project" value="UniProtKB-UniRule"/>
</dbReference>
<evidence type="ECO:0000313" key="7">
    <source>
        <dbReference type="Proteomes" id="UP000022910"/>
    </source>
</evidence>
<keyword evidence="3 4" id="KW-0648">Protein biosynthesis</keyword>
<dbReference type="InterPro" id="IPR027531">
    <property type="entry name" value="eIF3f"/>
</dbReference>
<comment type="caution">
    <text evidence="6">The sequence shown here is derived from an EMBL/GenBank/DDBJ whole genome shotgun (WGS) entry which is preliminary data.</text>
</comment>
<dbReference type="HOGENOM" id="CLU_027018_0_2_1"/>
<accession>A0A015KFR1</accession>
<keyword evidence="6" id="KW-0647">Proteasome</keyword>
<feature type="domain" description="MPN" evidence="5">
    <location>
        <begin position="32"/>
        <end position="169"/>
    </location>
</feature>
<dbReference type="Pfam" id="PF13012">
    <property type="entry name" value="MitMem_reg"/>
    <property type="match status" value="1"/>
</dbReference>
<dbReference type="Gene3D" id="3.40.140.10">
    <property type="entry name" value="Cytidine Deaminase, domain 2"/>
    <property type="match status" value="1"/>
</dbReference>
<evidence type="ECO:0000313" key="6">
    <source>
        <dbReference type="EMBL" id="EXX78490.1"/>
    </source>
</evidence>
<dbReference type="GO" id="GO:0001732">
    <property type="term" value="P:formation of cytoplasmic translation initiation complex"/>
    <property type="evidence" value="ECO:0007669"/>
    <property type="project" value="UniProtKB-UniRule"/>
</dbReference>
<dbReference type="AlphaFoldDB" id="A0A015KFR1"/>
<organism evidence="6 7">
    <name type="scientific">Rhizophagus irregularis (strain DAOM 197198w)</name>
    <name type="common">Glomus intraradices</name>
    <dbReference type="NCBI Taxonomy" id="1432141"/>
    <lineage>
        <taxon>Eukaryota</taxon>
        <taxon>Fungi</taxon>
        <taxon>Fungi incertae sedis</taxon>
        <taxon>Mucoromycota</taxon>
        <taxon>Glomeromycotina</taxon>
        <taxon>Glomeromycetes</taxon>
        <taxon>Glomerales</taxon>
        <taxon>Glomeraceae</taxon>
        <taxon>Rhizophagus</taxon>
    </lineage>
</organism>
<comment type="subcellular location">
    <subcellularLocation>
        <location evidence="4">Cytoplasm</location>
    </subcellularLocation>
</comment>
<dbReference type="CDD" id="cd08064">
    <property type="entry name" value="MPN_eIF3f"/>
    <property type="match status" value="1"/>
</dbReference>
<name>A0A015KFR1_RHIIW</name>
<dbReference type="PANTHER" id="PTHR10540">
    <property type="entry name" value="EUKARYOTIC TRANSLATION INITIATION FACTOR 3 SUBUNIT F-RELATED"/>
    <property type="match status" value="1"/>
</dbReference>
<dbReference type="SMART" id="SM00232">
    <property type="entry name" value="JAB_MPN"/>
    <property type="match status" value="1"/>
</dbReference>
<dbReference type="OMA" id="EYFVHFH"/>
<dbReference type="GO" id="GO:0016282">
    <property type="term" value="C:eukaryotic 43S preinitiation complex"/>
    <property type="evidence" value="ECO:0007669"/>
    <property type="project" value="UniProtKB-UniRule"/>
</dbReference>
<evidence type="ECO:0000256" key="3">
    <source>
        <dbReference type="ARBA" id="ARBA00022917"/>
    </source>
</evidence>
<keyword evidence="7" id="KW-1185">Reference proteome</keyword>
<dbReference type="PROSITE" id="PS50249">
    <property type="entry name" value="MPN"/>
    <property type="match status" value="1"/>
</dbReference>
<dbReference type="InterPro" id="IPR037518">
    <property type="entry name" value="MPN"/>
</dbReference>
<sequence>MSIDAATSALHLSFPPTTATGFVVPQSRSFTVSVNPVVLFSVLDHYLRRQEKQHRVIGTLLGVRSEDGSEVEVRNCFPVSHDETDNQVAVDMEYHRNMFELHKKVNAKEVIVGWYATGSNLNQWNALIQDFYSREVMPPFQAIHLTMDTDLKNDDKLLGVKTYVSAPIGISAKPENCLFLPVPCDVKYFDAERSGLDLLASAKNDTDRSTSLFSDMDNLEKTIKAVFEMLERVTDYVNKVLDGSIPADNTIGRFLMDTISVVPKIDKVEFEKMFNGHLQDLLMVSYLANMTRTQLAIAERLQLLV</sequence>
<dbReference type="GO" id="GO:0031369">
    <property type="term" value="F:translation initiation factor binding"/>
    <property type="evidence" value="ECO:0007669"/>
    <property type="project" value="InterPro"/>
</dbReference>
<comment type="function">
    <text evidence="4">Component of the eukaryotic translation initiation factor 3 (eIF-3) complex, which is involved in protein synthesis of a specialized repertoire of mRNAs and, together with other initiation factors, stimulates binding of mRNA and methionyl-tRNAi to the 40S ribosome. The eIF-3 complex specifically targets and initiates translation of a subset of mRNAs involved in cell proliferation.</text>
</comment>
<dbReference type="Proteomes" id="UP000022910">
    <property type="component" value="Unassembled WGS sequence"/>
</dbReference>
<dbReference type="STRING" id="1432141.A0A015KFR1"/>
<comment type="subunit">
    <text evidence="4">Component of the eukaryotic translation initiation factor 3 (eIF-3) complex.</text>
</comment>
<dbReference type="Pfam" id="PF01398">
    <property type="entry name" value="JAB"/>
    <property type="match status" value="1"/>
</dbReference>
<dbReference type="InterPro" id="IPR000555">
    <property type="entry name" value="JAMM/MPN+_dom"/>
</dbReference>
<evidence type="ECO:0000256" key="2">
    <source>
        <dbReference type="ARBA" id="ARBA00022540"/>
    </source>
</evidence>
<proteinExistence type="inferred from homology"/>
<dbReference type="GO" id="GO:0000502">
    <property type="term" value="C:proteasome complex"/>
    <property type="evidence" value="ECO:0007669"/>
    <property type="project" value="UniProtKB-KW"/>
</dbReference>
<evidence type="ECO:0000256" key="4">
    <source>
        <dbReference type="HAMAP-Rule" id="MF_03005"/>
    </source>
</evidence>
<protein>
    <recommendedName>
        <fullName evidence="4">Eukaryotic translation initiation factor 3 subunit F</fullName>
        <shortName evidence="4">eIF3f</shortName>
    </recommendedName>
</protein>
<dbReference type="GO" id="GO:0008237">
    <property type="term" value="F:metallopeptidase activity"/>
    <property type="evidence" value="ECO:0007669"/>
    <property type="project" value="InterPro"/>
</dbReference>
<dbReference type="OrthoDB" id="25498at2759"/>
<dbReference type="GO" id="GO:0033290">
    <property type="term" value="C:eukaryotic 48S preinitiation complex"/>
    <property type="evidence" value="ECO:0007669"/>
    <property type="project" value="UniProtKB-UniRule"/>
</dbReference>
<keyword evidence="2 4" id="KW-0396">Initiation factor</keyword>
<gene>
    <name evidence="6" type="ORF">RirG_014510</name>
</gene>
<dbReference type="PANTHER" id="PTHR10540:SF6">
    <property type="entry name" value="EUKARYOTIC TRANSLATION INITIATION FACTOR 3 SUBUNIT F"/>
    <property type="match status" value="1"/>
</dbReference>
<dbReference type="GO" id="GO:0071541">
    <property type="term" value="C:eukaryotic translation initiation factor 3 complex, eIF3m"/>
    <property type="evidence" value="ECO:0007669"/>
    <property type="project" value="TreeGrafter"/>
</dbReference>
<reference evidence="6 7" key="1">
    <citation type="submission" date="2014-02" db="EMBL/GenBank/DDBJ databases">
        <title>Single nucleus genome sequencing reveals high similarity among nuclei of an endomycorrhizal fungus.</title>
        <authorList>
            <person name="Lin K."/>
            <person name="Geurts R."/>
            <person name="Zhang Z."/>
            <person name="Limpens E."/>
            <person name="Saunders D.G."/>
            <person name="Mu D."/>
            <person name="Pang E."/>
            <person name="Cao H."/>
            <person name="Cha H."/>
            <person name="Lin T."/>
            <person name="Zhou Q."/>
            <person name="Shang Y."/>
            <person name="Li Y."/>
            <person name="Ivanov S."/>
            <person name="Sharma T."/>
            <person name="Velzen R.V."/>
            <person name="Ruijter N.D."/>
            <person name="Aanen D.K."/>
            <person name="Win J."/>
            <person name="Kamoun S."/>
            <person name="Bisseling T."/>
            <person name="Huang S."/>
        </authorList>
    </citation>
    <scope>NUCLEOTIDE SEQUENCE [LARGE SCALE GENOMIC DNA]</scope>
    <source>
        <strain evidence="7">DAOM197198w</strain>
    </source>
</reference>
<dbReference type="HAMAP" id="MF_03005">
    <property type="entry name" value="eIF3f"/>
    <property type="match status" value="1"/>
</dbReference>
<comment type="similarity">
    <text evidence="4">Belongs to the eIF-3 subunit F family.</text>
</comment>
<evidence type="ECO:0000259" key="5">
    <source>
        <dbReference type="PROSITE" id="PS50249"/>
    </source>
</evidence>
<dbReference type="EMBL" id="JEMT01009049">
    <property type="protein sequence ID" value="EXX78490.1"/>
    <property type="molecule type" value="Genomic_DNA"/>
</dbReference>
<keyword evidence="1 4" id="KW-0963">Cytoplasm</keyword>